<dbReference type="Proteomes" id="UP001595528">
    <property type="component" value="Unassembled WGS sequence"/>
</dbReference>
<dbReference type="Pfam" id="PF02738">
    <property type="entry name" value="MoCoBD_1"/>
    <property type="match status" value="1"/>
</dbReference>
<dbReference type="Pfam" id="PF01315">
    <property type="entry name" value="Ald_Xan_dh_C"/>
    <property type="match status" value="1"/>
</dbReference>
<dbReference type="EMBL" id="JBHRTR010000028">
    <property type="protein sequence ID" value="MFC3228411.1"/>
    <property type="molecule type" value="Genomic_DNA"/>
</dbReference>
<dbReference type="InterPro" id="IPR037165">
    <property type="entry name" value="AldOxase/xan_DH_Mopterin-bd_sf"/>
</dbReference>
<dbReference type="SUPFAM" id="SSF56003">
    <property type="entry name" value="Molybdenum cofactor-binding domain"/>
    <property type="match status" value="1"/>
</dbReference>
<proteinExistence type="predicted"/>
<keyword evidence="3" id="KW-1185">Reference proteome</keyword>
<dbReference type="InterPro" id="IPR036856">
    <property type="entry name" value="Ald_Oxase/Xan_DH_a/b_sf"/>
</dbReference>
<dbReference type="SUPFAM" id="SSF54665">
    <property type="entry name" value="CO dehydrogenase molybdoprotein N-domain-like"/>
    <property type="match status" value="1"/>
</dbReference>
<evidence type="ECO:0000313" key="2">
    <source>
        <dbReference type="EMBL" id="MFC3228411.1"/>
    </source>
</evidence>
<evidence type="ECO:0000259" key="1">
    <source>
        <dbReference type="SMART" id="SM01008"/>
    </source>
</evidence>
<evidence type="ECO:0000313" key="3">
    <source>
        <dbReference type="Proteomes" id="UP001595528"/>
    </source>
</evidence>
<dbReference type="Gene3D" id="3.30.365.10">
    <property type="entry name" value="Aldehyde oxidase/xanthine dehydrogenase, molybdopterin binding domain"/>
    <property type="match status" value="4"/>
</dbReference>
<dbReference type="PANTHER" id="PTHR11908">
    <property type="entry name" value="XANTHINE DEHYDROGENASE"/>
    <property type="match status" value="1"/>
</dbReference>
<reference evidence="3" key="1">
    <citation type="journal article" date="2019" name="Int. J. Syst. Evol. Microbiol.">
        <title>The Global Catalogue of Microorganisms (GCM) 10K type strain sequencing project: providing services to taxonomists for standard genome sequencing and annotation.</title>
        <authorList>
            <consortium name="The Broad Institute Genomics Platform"/>
            <consortium name="The Broad Institute Genome Sequencing Center for Infectious Disease"/>
            <person name="Wu L."/>
            <person name="Ma J."/>
        </authorList>
    </citation>
    <scope>NUCLEOTIDE SEQUENCE [LARGE SCALE GENOMIC DNA]</scope>
    <source>
        <strain evidence="3">KCTC 42964</strain>
    </source>
</reference>
<dbReference type="InterPro" id="IPR046867">
    <property type="entry name" value="AldOxase/xan_DH_MoCoBD2"/>
</dbReference>
<dbReference type="PANTHER" id="PTHR11908:SF157">
    <property type="entry name" value="XANTHINE DEHYDROGENASE SUBUNIT D-RELATED"/>
    <property type="match status" value="1"/>
</dbReference>
<protein>
    <submittedName>
        <fullName evidence="2">Xanthine dehydrogenase family protein molybdopterin-binding subunit</fullName>
    </submittedName>
</protein>
<sequence>MNKPLEGNPLEGAIGLSLPRLEAVEKALGQARFTEDLVLPGMLHGALLTSPHPHARIRGYDISAALALPGVKAVVTGDDFETRYMGLVVKDETALAKDKVRYIGEPVAAVAAVDAETARAAVHLIEVDYEELPAVFTPEEAMAPGAPLLHEDYGSYFKIFDAVHDGNMLSKAEIVGGDPDAAMAKADRVFENVYELSAQYHAYMEPGVALAQVDPDGRVTVWSSTQSVFRTQANIAESLGIPMAKIRCISPRIGGGFGGKSEATVQPVAVLLAQKAGRPVRIALSRDEDMTAMRSRHPARVTCRTGVMNDGTIVARHLDILMDGGAYADDSPAVMMLAAYFGTGPYRIPNYRLGGRAVYTNKLRAGAFRGFGNPQATFATEAQLDEIAGALGIDPFELRLKNALQPGDRWIDGHAIDSCTITDCLEALRDGMDWPARRAKAAAAARPGRRRGIGIAAVAHLCGFMATSAFVRLLEDGSVALNTGAVDIGQGSNTALTQICAAALGLSPDQVRCVDADTDTAPYNSGTNASRVTYMVGRAIGEAADVVRSKILEHAGEMLEAHTGDLELLPGGRVAIKGVPGKTISFQEVSIRAHWATGGPIMGTGSFVYEAGEVDPKVALTKGFMSFNGAGAYTFAAQAVELEVDEVTGQVEVLEVWSAHDVGRAVNPGAVDGQIQGGVVQALGYALTEEMVWADGRLANPSFMDYKIPGTMDVPYGIHAIVLEKAEPTHPFGAKGVGEPPIIGIAPAVSSAIHDATGKRLRRSPMTPERVFRALAGEGDGVGIDWPNGQC</sequence>
<dbReference type="InterPro" id="IPR000674">
    <property type="entry name" value="Ald_Oxase/Xan_DH_a/b"/>
</dbReference>
<name>A0ABV7L230_9PROT</name>
<dbReference type="RefSeq" id="WP_379901496.1">
    <property type="nucleotide sequence ID" value="NZ_JBHRTR010000028.1"/>
</dbReference>
<accession>A0ABV7L230</accession>
<dbReference type="SMART" id="SM01008">
    <property type="entry name" value="Ald_Xan_dh_C"/>
    <property type="match status" value="1"/>
</dbReference>
<dbReference type="InterPro" id="IPR008274">
    <property type="entry name" value="AldOxase/xan_DH_MoCoBD1"/>
</dbReference>
<comment type="caution">
    <text evidence="2">The sequence shown here is derived from an EMBL/GenBank/DDBJ whole genome shotgun (WGS) entry which is preliminary data.</text>
</comment>
<feature type="domain" description="Aldehyde oxidase/xanthine dehydrogenase a/b hammerhead" evidence="1">
    <location>
        <begin position="28"/>
        <end position="133"/>
    </location>
</feature>
<dbReference type="Pfam" id="PF20256">
    <property type="entry name" value="MoCoBD_2"/>
    <property type="match status" value="1"/>
</dbReference>
<dbReference type="InterPro" id="IPR016208">
    <property type="entry name" value="Ald_Oxase/xanthine_DH-like"/>
</dbReference>
<dbReference type="Gene3D" id="3.90.1170.50">
    <property type="entry name" value="Aldehyde oxidase/xanthine dehydrogenase, a/b hammerhead"/>
    <property type="match status" value="1"/>
</dbReference>
<gene>
    <name evidence="2" type="ORF">ACFOGJ_14300</name>
</gene>
<organism evidence="2 3">
    <name type="scientific">Marinibaculum pumilum</name>
    <dbReference type="NCBI Taxonomy" id="1766165"/>
    <lineage>
        <taxon>Bacteria</taxon>
        <taxon>Pseudomonadati</taxon>
        <taxon>Pseudomonadota</taxon>
        <taxon>Alphaproteobacteria</taxon>
        <taxon>Rhodospirillales</taxon>
        <taxon>Rhodospirillaceae</taxon>
        <taxon>Marinibaculum</taxon>
    </lineage>
</organism>